<protein>
    <submittedName>
        <fullName evidence="2">Uncharacterized protein</fullName>
    </submittedName>
</protein>
<dbReference type="RefSeq" id="WP_272209187.1">
    <property type="nucleotide sequence ID" value="NZ_JAQOMV010000031.1"/>
</dbReference>
<keyword evidence="1" id="KW-0472">Membrane</keyword>
<dbReference type="Proteomes" id="UP001220670">
    <property type="component" value="Unassembled WGS sequence"/>
</dbReference>
<keyword evidence="1" id="KW-0812">Transmembrane</keyword>
<evidence type="ECO:0000313" key="2">
    <source>
        <dbReference type="EMBL" id="MDC2830089.1"/>
    </source>
</evidence>
<gene>
    <name evidence="2" type="ORF">PO250_07245</name>
</gene>
<keyword evidence="1" id="KW-1133">Transmembrane helix</keyword>
<reference evidence="2" key="1">
    <citation type="submission" date="2023-01" db="EMBL/GenBank/DDBJ databases">
        <title>Genome analysis of 13 Lactobacillus isolated from gut of wild boar.</title>
        <authorList>
            <person name="Papp P."/>
            <person name="Libisch B."/>
            <person name="Nagy T."/>
            <person name="Olasz F."/>
        </authorList>
    </citation>
    <scope>NUCLEOTIDE SEQUENCE</scope>
    <source>
        <strain evidence="2">F146</strain>
    </source>
</reference>
<dbReference type="EMBL" id="JAQONE010000023">
    <property type="protein sequence ID" value="MDC2830089.1"/>
    <property type="molecule type" value="Genomic_DNA"/>
</dbReference>
<organism evidence="2 3">
    <name type="scientific">Limosilactobacillus mucosae</name>
    <name type="common">Lactobacillus mucosae</name>
    <dbReference type="NCBI Taxonomy" id="97478"/>
    <lineage>
        <taxon>Bacteria</taxon>
        <taxon>Bacillati</taxon>
        <taxon>Bacillota</taxon>
        <taxon>Bacilli</taxon>
        <taxon>Lactobacillales</taxon>
        <taxon>Lactobacillaceae</taxon>
        <taxon>Limosilactobacillus</taxon>
    </lineage>
</organism>
<evidence type="ECO:0000313" key="3">
    <source>
        <dbReference type="Proteomes" id="UP001220670"/>
    </source>
</evidence>
<accession>A0AAJ1HSS7</accession>
<name>A0AAJ1HSS7_LIMMU</name>
<comment type="caution">
    <text evidence="2">The sequence shown here is derived from an EMBL/GenBank/DDBJ whole genome shotgun (WGS) entry which is preliminary data.</text>
</comment>
<feature type="transmembrane region" description="Helical" evidence="1">
    <location>
        <begin position="37"/>
        <end position="56"/>
    </location>
</feature>
<sequence>MNADKIYAETIAKEYVPKLFYKTVALKKLDRKAKKRATVFACTFGVTMVLMLDARICLSMQAIGGIISPC</sequence>
<dbReference type="AlphaFoldDB" id="A0AAJ1HSS7"/>
<evidence type="ECO:0000256" key="1">
    <source>
        <dbReference type="SAM" id="Phobius"/>
    </source>
</evidence>
<proteinExistence type="predicted"/>